<dbReference type="EMBL" id="LGTL01000021">
    <property type="protein sequence ID" value="KPA76209.1"/>
    <property type="molecule type" value="Genomic_DNA"/>
</dbReference>
<keyword evidence="4" id="KW-1185">Reference proteome</keyword>
<dbReference type="OrthoDB" id="272324at2759"/>
<evidence type="ECO:0000313" key="4">
    <source>
        <dbReference type="Proteomes" id="UP000037923"/>
    </source>
</evidence>
<protein>
    <recommendedName>
        <fullName evidence="5">Transmembrane protein</fullName>
    </recommendedName>
</protein>
<feature type="region of interest" description="Disordered" evidence="1">
    <location>
        <begin position="112"/>
        <end position="134"/>
    </location>
</feature>
<keyword evidence="2" id="KW-0812">Transmembrane</keyword>
<organism evidence="3 4">
    <name type="scientific">Leptomonas pyrrhocoris</name>
    <name type="common">Firebug parasite</name>
    <dbReference type="NCBI Taxonomy" id="157538"/>
    <lineage>
        <taxon>Eukaryota</taxon>
        <taxon>Discoba</taxon>
        <taxon>Euglenozoa</taxon>
        <taxon>Kinetoplastea</taxon>
        <taxon>Metakinetoplastina</taxon>
        <taxon>Trypanosomatida</taxon>
        <taxon>Trypanosomatidae</taxon>
        <taxon>Leishmaniinae</taxon>
        <taxon>Leptomonas</taxon>
    </lineage>
</organism>
<evidence type="ECO:0000256" key="2">
    <source>
        <dbReference type="SAM" id="Phobius"/>
    </source>
</evidence>
<comment type="caution">
    <text evidence="3">The sequence shown here is derived from an EMBL/GenBank/DDBJ whole genome shotgun (WGS) entry which is preliminary data.</text>
</comment>
<keyword evidence="2" id="KW-1133">Transmembrane helix</keyword>
<keyword evidence="2" id="KW-0472">Membrane</keyword>
<dbReference type="Proteomes" id="UP000037923">
    <property type="component" value="Unassembled WGS sequence"/>
</dbReference>
<evidence type="ECO:0000256" key="1">
    <source>
        <dbReference type="SAM" id="MobiDB-lite"/>
    </source>
</evidence>
<accession>A0A0M9FUH4</accession>
<dbReference type="GeneID" id="26908245"/>
<dbReference type="RefSeq" id="XP_015654648.1">
    <property type="nucleotide sequence ID" value="XM_015806777.1"/>
</dbReference>
<feature type="compositionally biased region" description="Low complexity" evidence="1">
    <location>
        <begin position="17"/>
        <end position="27"/>
    </location>
</feature>
<proteinExistence type="predicted"/>
<dbReference type="VEuPathDB" id="TriTrypDB:LpyrH10_21_0960"/>
<reference evidence="3 4" key="1">
    <citation type="submission" date="2015-07" db="EMBL/GenBank/DDBJ databases">
        <title>High-quality genome of monoxenous trypanosomatid Leptomonas pyrrhocoris.</title>
        <authorList>
            <person name="Flegontov P."/>
            <person name="Butenko A."/>
            <person name="Firsov S."/>
            <person name="Vlcek C."/>
            <person name="Logacheva M.D."/>
            <person name="Field M."/>
            <person name="Filatov D."/>
            <person name="Flegontova O."/>
            <person name="Gerasimov E."/>
            <person name="Jackson A.P."/>
            <person name="Kelly S."/>
            <person name="Opperdoes F."/>
            <person name="O'Reilly A."/>
            <person name="Votypka J."/>
            <person name="Yurchenko V."/>
            <person name="Lukes J."/>
        </authorList>
    </citation>
    <scope>NUCLEOTIDE SEQUENCE [LARGE SCALE GENOMIC DNA]</scope>
    <source>
        <strain evidence="3">H10</strain>
    </source>
</reference>
<evidence type="ECO:0008006" key="5">
    <source>
        <dbReference type="Google" id="ProtNLM"/>
    </source>
</evidence>
<feature type="transmembrane region" description="Helical" evidence="2">
    <location>
        <begin position="550"/>
        <end position="575"/>
    </location>
</feature>
<feature type="region of interest" description="Disordered" evidence="1">
    <location>
        <begin position="1"/>
        <end position="29"/>
    </location>
</feature>
<sequence length="577" mass="62866">MQPQDLEASSSAPTEITSASSTAQASDDSIKKIVDEARSIQALLRDYQQRNESLKGVLSGFVHREIDEHAKLLHLRAAVDQAELAALRNSQYMEYVSKHAKQEQPHVFSAASSPDVSANAASAHREQSSPHCVTGSTSKSKVWWVEKLEKADSAKFRGWLPDSVLALNGEESVTHVWLGWKNATSASEEAFTKVVDRVYSCSNTHPSTAEAAFSCFGNGFLCTTPAEVDANVFASLEKKVSFIVTAADNFAYSENDESAFDSLTRRIAWMTSLYNTELYDAVAMSRACFVDNMWPKHVAGAANATYNATVADGLRLCGDDRDTLVFVNPERLRTTITIRGFFFHGDVGLVEQLGAEVDMTALFLSTDHHFRANEECRTWARSSIVRTLRALYAALSAQTSESGKVVDASATTNLVLTVALNLPPSKNGLFDGVLLDARPISPQLPFEGRTTWMEVCAVGRQKDGVCTTVEDSKNAEKQNAPHDVFDENVVFRLAYLPVAFVQPYDAISQRIFPLLNEASKSRLGGSAGATGSSGDKRHKVSALRSLPATFVTMASLCVGTASCVALAVGVLRWLWRP</sequence>
<name>A0A0M9FUH4_LEPPY</name>
<feature type="compositionally biased region" description="Polar residues" evidence="1">
    <location>
        <begin position="1"/>
        <end position="16"/>
    </location>
</feature>
<evidence type="ECO:0000313" key="3">
    <source>
        <dbReference type="EMBL" id="KPA76209.1"/>
    </source>
</evidence>
<dbReference type="AlphaFoldDB" id="A0A0M9FUH4"/>
<dbReference type="OMA" id="FVHREID"/>
<gene>
    <name evidence="3" type="ORF">ABB37_07960</name>
</gene>